<dbReference type="OrthoDB" id="4246007at2"/>
<dbReference type="Gene3D" id="3.40.30.120">
    <property type="match status" value="1"/>
</dbReference>
<gene>
    <name evidence="1" type="ORF">SAMN05443637_12777</name>
</gene>
<sequence>MRDWTYSRAENAVSTLDPFGRAYPLLAIGEEATPGPLAEAAAEAGAPLRVEAFTSGAAADRLREAYERRLVLVRPDGYVAWRGDAVDAGTARRVVEVVTGRASHRR</sequence>
<dbReference type="STRING" id="1848.SAMN05443637_12777"/>
<evidence type="ECO:0000313" key="1">
    <source>
        <dbReference type="EMBL" id="SHL41362.1"/>
    </source>
</evidence>
<dbReference type="Proteomes" id="UP000184363">
    <property type="component" value="Unassembled WGS sequence"/>
</dbReference>
<keyword evidence="2" id="KW-1185">Reference proteome</keyword>
<reference evidence="1 2" key="1">
    <citation type="submission" date="2016-11" db="EMBL/GenBank/DDBJ databases">
        <authorList>
            <person name="Jaros S."/>
            <person name="Januszkiewicz K."/>
            <person name="Wedrychowicz H."/>
        </authorList>
    </citation>
    <scope>NUCLEOTIDE SEQUENCE [LARGE SCALE GENOMIC DNA]</scope>
    <source>
        <strain evidence="1 2">DSM 43832</strain>
    </source>
</reference>
<dbReference type="EMBL" id="FRAP01000027">
    <property type="protein sequence ID" value="SHL41362.1"/>
    <property type="molecule type" value="Genomic_DNA"/>
</dbReference>
<dbReference type="AlphaFoldDB" id="A0A1M7AF46"/>
<name>A0A1M7AF46_PSETH</name>
<proteinExistence type="predicted"/>
<dbReference type="RefSeq" id="WP_073460229.1">
    <property type="nucleotide sequence ID" value="NZ_FRAP01000027.1"/>
</dbReference>
<dbReference type="Pfam" id="PF21274">
    <property type="entry name" value="Rng_hyd_C"/>
    <property type="match status" value="1"/>
</dbReference>
<accession>A0A1M7AF46</accession>
<evidence type="ECO:0000313" key="2">
    <source>
        <dbReference type="Proteomes" id="UP000184363"/>
    </source>
</evidence>
<organism evidence="1 2">
    <name type="scientific">Pseudonocardia thermophila</name>
    <dbReference type="NCBI Taxonomy" id="1848"/>
    <lineage>
        <taxon>Bacteria</taxon>
        <taxon>Bacillati</taxon>
        <taxon>Actinomycetota</taxon>
        <taxon>Actinomycetes</taxon>
        <taxon>Pseudonocardiales</taxon>
        <taxon>Pseudonocardiaceae</taxon>
        <taxon>Pseudonocardia</taxon>
    </lineage>
</organism>
<evidence type="ECO:0008006" key="3">
    <source>
        <dbReference type="Google" id="ProtNLM"/>
    </source>
</evidence>
<protein>
    <recommendedName>
        <fullName evidence="3">FAD binding domain-containing protein</fullName>
    </recommendedName>
</protein>